<sequence length="168" mass="18631">MTAALQSLNVLLVDDNQHMRAIASAVLHSANVRNVREAPDGASAFELLRQYPIDLAIVDFNMFPLDGVEFTRLVRNSPDSPNVYLPIIMMTGHAEKKRVTEARDAGVTEFVVKPITAKAVLDRLNAVIFRPRAFVKTDGYFGPCRRRRDLEGYAGPFRRSADGRSSAA</sequence>
<dbReference type="PANTHER" id="PTHR44591:SF3">
    <property type="entry name" value="RESPONSE REGULATORY DOMAIN-CONTAINING PROTEIN"/>
    <property type="match status" value="1"/>
</dbReference>
<protein>
    <submittedName>
        <fullName evidence="4">Response regulator</fullName>
    </submittedName>
</protein>
<feature type="domain" description="Response regulatory" evidence="3">
    <location>
        <begin position="9"/>
        <end position="128"/>
    </location>
</feature>
<name>A0ABY4SG38_9CAUL</name>
<dbReference type="InterPro" id="IPR011006">
    <property type="entry name" value="CheY-like_superfamily"/>
</dbReference>
<dbReference type="Pfam" id="PF00072">
    <property type="entry name" value="Response_reg"/>
    <property type="match status" value="1"/>
</dbReference>
<evidence type="ECO:0000256" key="1">
    <source>
        <dbReference type="ARBA" id="ARBA00022553"/>
    </source>
</evidence>
<keyword evidence="5" id="KW-1185">Reference proteome</keyword>
<dbReference type="InterPro" id="IPR050595">
    <property type="entry name" value="Bact_response_regulator"/>
</dbReference>
<evidence type="ECO:0000313" key="5">
    <source>
        <dbReference type="Proteomes" id="UP001055429"/>
    </source>
</evidence>
<dbReference type="InterPro" id="IPR001789">
    <property type="entry name" value="Sig_transdc_resp-reg_receiver"/>
</dbReference>
<evidence type="ECO:0000256" key="2">
    <source>
        <dbReference type="PROSITE-ProRule" id="PRU00169"/>
    </source>
</evidence>
<dbReference type="RefSeq" id="WP_249750197.1">
    <property type="nucleotide sequence ID" value="NZ_CP097298.1"/>
</dbReference>
<dbReference type="SUPFAM" id="SSF52172">
    <property type="entry name" value="CheY-like"/>
    <property type="match status" value="1"/>
</dbReference>
<feature type="modified residue" description="4-aspartylphosphate" evidence="2">
    <location>
        <position position="59"/>
    </location>
</feature>
<proteinExistence type="predicted"/>
<gene>
    <name evidence="4" type="ORF">M8231_09125</name>
</gene>
<organism evidence="4 5">
    <name type="scientific">Brevundimonas albigilva</name>
    <dbReference type="NCBI Taxonomy" id="1312364"/>
    <lineage>
        <taxon>Bacteria</taxon>
        <taxon>Pseudomonadati</taxon>
        <taxon>Pseudomonadota</taxon>
        <taxon>Alphaproteobacteria</taxon>
        <taxon>Caulobacterales</taxon>
        <taxon>Caulobacteraceae</taxon>
        <taxon>Brevundimonas</taxon>
    </lineage>
</organism>
<dbReference type="Gene3D" id="3.40.50.2300">
    <property type="match status" value="1"/>
</dbReference>
<keyword evidence="1 2" id="KW-0597">Phosphoprotein</keyword>
<dbReference type="SMART" id="SM00448">
    <property type="entry name" value="REC"/>
    <property type="match status" value="1"/>
</dbReference>
<dbReference type="Proteomes" id="UP001055429">
    <property type="component" value="Chromosome"/>
</dbReference>
<accession>A0ABY4SG38</accession>
<reference evidence="4" key="1">
    <citation type="submission" date="2022-05" db="EMBL/GenBank/DDBJ databases">
        <title>Brevundimonas albigilva TT17 genome sequence.</title>
        <authorList>
            <person name="Lee K."/>
            <person name="Son H."/>
        </authorList>
    </citation>
    <scope>NUCLEOTIDE SEQUENCE</scope>
    <source>
        <strain evidence="4">TT17</strain>
    </source>
</reference>
<evidence type="ECO:0000259" key="3">
    <source>
        <dbReference type="PROSITE" id="PS50110"/>
    </source>
</evidence>
<dbReference type="PROSITE" id="PS50110">
    <property type="entry name" value="RESPONSE_REGULATORY"/>
    <property type="match status" value="1"/>
</dbReference>
<dbReference type="PANTHER" id="PTHR44591">
    <property type="entry name" value="STRESS RESPONSE REGULATOR PROTEIN 1"/>
    <property type="match status" value="1"/>
</dbReference>
<dbReference type="EMBL" id="CP097649">
    <property type="protein sequence ID" value="URI13992.1"/>
    <property type="molecule type" value="Genomic_DNA"/>
</dbReference>
<evidence type="ECO:0000313" key="4">
    <source>
        <dbReference type="EMBL" id="URI13992.1"/>
    </source>
</evidence>